<proteinExistence type="predicted"/>
<dbReference type="Gene3D" id="3.10.20.90">
    <property type="entry name" value="Phosphatidylinositol 3-kinase Catalytic Subunit, Chain A, domain 1"/>
    <property type="match status" value="1"/>
</dbReference>
<feature type="region of interest" description="Disordered" evidence="1">
    <location>
        <begin position="1"/>
        <end position="36"/>
    </location>
</feature>
<evidence type="ECO:0000259" key="2">
    <source>
        <dbReference type="PROSITE" id="PS51745"/>
    </source>
</evidence>
<dbReference type="InterPro" id="IPR000270">
    <property type="entry name" value="PB1_dom"/>
</dbReference>
<dbReference type="PANTHER" id="PTHR31066">
    <property type="entry name" value="OS05G0427100 PROTEIN-RELATED"/>
    <property type="match status" value="1"/>
</dbReference>
<evidence type="ECO:0000256" key="1">
    <source>
        <dbReference type="SAM" id="MobiDB-lite"/>
    </source>
</evidence>
<evidence type="ECO:0000313" key="3">
    <source>
        <dbReference type="EMBL" id="WOG88972.1"/>
    </source>
</evidence>
<name>A0AAF0WFI1_DAUCS</name>
<dbReference type="PROSITE" id="PS51745">
    <property type="entry name" value="PB1"/>
    <property type="match status" value="1"/>
</dbReference>
<dbReference type="Pfam" id="PF00564">
    <property type="entry name" value="PB1"/>
    <property type="match status" value="1"/>
</dbReference>
<reference evidence="3" key="2">
    <citation type="submission" date="2022-03" db="EMBL/GenBank/DDBJ databases">
        <title>Draft title - Genomic analysis of global carrot germplasm unveils the trajectory of domestication and the origin of high carotenoid orange carrot.</title>
        <authorList>
            <person name="Iorizzo M."/>
            <person name="Ellison S."/>
            <person name="Senalik D."/>
            <person name="Macko-Podgorni A."/>
            <person name="Grzebelus D."/>
            <person name="Bostan H."/>
            <person name="Rolling W."/>
            <person name="Curaba J."/>
            <person name="Simon P."/>
        </authorList>
    </citation>
    <scope>NUCLEOTIDE SEQUENCE</scope>
    <source>
        <tissue evidence="3">Leaf</tissue>
    </source>
</reference>
<dbReference type="SUPFAM" id="SSF54277">
    <property type="entry name" value="CAD &amp; PB1 domains"/>
    <property type="match status" value="1"/>
</dbReference>
<dbReference type="KEGG" id="dcr:108209328"/>
<gene>
    <name evidence="3" type="ORF">DCAR_0208207</name>
</gene>
<dbReference type="AlphaFoldDB" id="A0AAF0WFI1"/>
<dbReference type="Proteomes" id="UP000077755">
    <property type="component" value="Chromosome 2"/>
</dbReference>
<dbReference type="InterPro" id="IPR053793">
    <property type="entry name" value="PB1-like"/>
</dbReference>
<keyword evidence="4" id="KW-1185">Reference proteome</keyword>
<feature type="domain" description="PB1" evidence="2">
    <location>
        <begin position="44"/>
        <end position="152"/>
    </location>
</feature>
<feature type="region of interest" description="Disordered" evidence="1">
    <location>
        <begin position="424"/>
        <end position="472"/>
    </location>
</feature>
<reference evidence="3" key="1">
    <citation type="journal article" date="2016" name="Nat. Genet.">
        <title>A high-quality carrot genome assembly provides new insights into carotenoid accumulation and asterid genome evolution.</title>
        <authorList>
            <person name="Iorizzo M."/>
            <person name="Ellison S."/>
            <person name="Senalik D."/>
            <person name="Zeng P."/>
            <person name="Satapoomin P."/>
            <person name="Huang J."/>
            <person name="Bowman M."/>
            <person name="Iovene M."/>
            <person name="Sanseverino W."/>
            <person name="Cavagnaro P."/>
            <person name="Yildiz M."/>
            <person name="Macko-Podgorni A."/>
            <person name="Moranska E."/>
            <person name="Grzebelus E."/>
            <person name="Grzebelus D."/>
            <person name="Ashrafi H."/>
            <person name="Zheng Z."/>
            <person name="Cheng S."/>
            <person name="Spooner D."/>
            <person name="Van Deynze A."/>
            <person name="Simon P."/>
        </authorList>
    </citation>
    <scope>NUCLEOTIDE SEQUENCE</scope>
    <source>
        <tissue evidence="3">Leaf</tissue>
    </source>
</reference>
<evidence type="ECO:0000313" key="4">
    <source>
        <dbReference type="Proteomes" id="UP000077755"/>
    </source>
</evidence>
<feature type="compositionally biased region" description="Polar residues" evidence="1">
    <location>
        <begin position="20"/>
        <end position="36"/>
    </location>
</feature>
<protein>
    <recommendedName>
        <fullName evidence="2">PB1 domain-containing protein</fullName>
    </recommendedName>
</protein>
<feature type="compositionally biased region" description="Low complexity" evidence="1">
    <location>
        <begin position="1"/>
        <end position="19"/>
    </location>
</feature>
<dbReference type="CDD" id="cd06410">
    <property type="entry name" value="PB1_UP2"/>
    <property type="match status" value="1"/>
</dbReference>
<feature type="region of interest" description="Disordered" evidence="1">
    <location>
        <begin position="650"/>
        <end position="676"/>
    </location>
</feature>
<dbReference type="FunFam" id="3.10.20.90:FF:000058">
    <property type="entry name" value="Octicosapeptide/phox/Bem1p domain kinase superfamily protein"/>
    <property type="match status" value="1"/>
</dbReference>
<sequence length="676" mass="73943">MEQTQPQQQPLAPPQLAATDSVNSSPRSHTTDSYGNDSFQLTSKLRLMCSFGGHIVPRPHDKSLCYIGGDTRIVVVDRQSSLSDLIHRLSKTLLNNTSNFTLKYQIPNEDLDSLISVTTDEDLENMIDEYDRLSRNSGAGKSGRLRLFLFPAKPESVTSIGSLLDNSAKSEDWFMNALNGTSTGQMSDSNSVNCLLGLDEAVEANNNNNGNNNENLIKLTGNVVSKSHQDVHSVPDSPMLDTTSSFGSASSTPSLANLPPIRVHVVEDHRKVAGIEEQFVQPVVAVVPPVVVGDYSNRIVSDDERSERSERSDQGGVSMAYRKQLLQQQAQSVISSKQAVAAAAASGGCFDLASPDSVSSDSGVLNPMSRQKPMIYNQDPNVQIQSGQSRGSANPEQKIAESNSRVQMQQQFQDSGYILPAAQQPQLQQQHPQVQQQHPQVQQHPQMQQHHPQMQQHPQMLQQHPQMQQQQPQLQQQPQFIQAGGQYIQQHPAGAVPMGSYYHMYPSQQSHHPAMDHQYPVYYVPAGQPQAYNMPIQQQGFSEASITTQSSGPQTPPATAAYNATRNAPVPKTEVAAGVYRTETTSTPFVQVPASQHQQQYAGFPQLNHPSQSNAPALATPANYAYQFADPAQAHMYYTQAMAPKLAAQYQNATSNAPESAASLPSDSNKQQARTS</sequence>
<dbReference type="SMART" id="SM00666">
    <property type="entry name" value="PB1"/>
    <property type="match status" value="1"/>
</dbReference>
<dbReference type="InterPro" id="IPR053198">
    <property type="entry name" value="Gynoecium_Dev_Regulator"/>
</dbReference>
<accession>A0AAF0WFI1</accession>
<organism evidence="3 4">
    <name type="scientific">Daucus carota subsp. sativus</name>
    <name type="common">Carrot</name>
    <dbReference type="NCBI Taxonomy" id="79200"/>
    <lineage>
        <taxon>Eukaryota</taxon>
        <taxon>Viridiplantae</taxon>
        <taxon>Streptophyta</taxon>
        <taxon>Embryophyta</taxon>
        <taxon>Tracheophyta</taxon>
        <taxon>Spermatophyta</taxon>
        <taxon>Magnoliopsida</taxon>
        <taxon>eudicotyledons</taxon>
        <taxon>Gunneridae</taxon>
        <taxon>Pentapetalae</taxon>
        <taxon>asterids</taxon>
        <taxon>campanulids</taxon>
        <taxon>Apiales</taxon>
        <taxon>Apiaceae</taxon>
        <taxon>Apioideae</taxon>
        <taxon>Scandiceae</taxon>
        <taxon>Daucinae</taxon>
        <taxon>Daucus</taxon>
        <taxon>Daucus sect. Daucus</taxon>
    </lineage>
</organism>
<feature type="region of interest" description="Disordered" evidence="1">
    <location>
        <begin position="382"/>
        <end position="408"/>
    </location>
</feature>
<dbReference type="PANTHER" id="PTHR31066:SF27">
    <property type="entry name" value="EXPRESSED PROTEIN"/>
    <property type="match status" value="1"/>
</dbReference>
<dbReference type="EMBL" id="CP093344">
    <property type="protein sequence ID" value="WOG88972.1"/>
    <property type="molecule type" value="Genomic_DNA"/>
</dbReference>